<dbReference type="GeneID" id="25905902"/>
<name>A0A0L0G0E0_9EUKA</name>
<gene>
    <name evidence="2" type="ORF">SARC_05398</name>
</gene>
<evidence type="ECO:0000313" key="3">
    <source>
        <dbReference type="Proteomes" id="UP000054560"/>
    </source>
</evidence>
<dbReference type="EMBL" id="KQ241938">
    <property type="protein sequence ID" value="KNC82306.1"/>
    <property type="molecule type" value="Genomic_DNA"/>
</dbReference>
<organism evidence="2 3">
    <name type="scientific">Sphaeroforma arctica JP610</name>
    <dbReference type="NCBI Taxonomy" id="667725"/>
    <lineage>
        <taxon>Eukaryota</taxon>
        <taxon>Ichthyosporea</taxon>
        <taxon>Ichthyophonida</taxon>
        <taxon>Sphaeroforma</taxon>
    </lineage>
</organism>
<sequence length="256" mass="28702">MTPAAFLASNLSRDVKFNYQFFPTRTMAGTALVLLLHAPIYDVPPYVRSHLLCNPSPLQRPVHYFFPRHPSLPFHHNRTLPTYTWPIIPAQPHYCLHQPRSLHQPPTAKTRTSSTKQHALHSTTHSSATRLQCDISTRSTTQPSTSTIPGESITTPTHITDLLRPGEQHSTPPEVSSALSLGTSLRGNQESFPPHQTPNDVSSFVISDTTQSPVTRAADIENIDHQLHSLHSTLLFHPIMHITDKELSMHDKHDRV</sequence>
<keyword evidence="3" id="KW-1185">Reference proteome</keyword>
<proteinExistence type="predicted"/>
<dbReference type="Proteomes" id="UP000054560">
    <property type="component" value="Unassembled WGS sequence"/>
</dbReference>
<feature type="region of interest" description="Disordered" evidence="1">
    <location>
        <begin position="98"/>
        <end position="203"/>
    </location>
</feature>
<feature type="compositionally biased region" description="Polar residues" evidence="1">
    <location>
        <begin position="107"/>
        <end position="130"/>
    </location>
</feature>
<feature type="compositionally biased region" description="Polar residues" evidence="1">
    <location>
        <begin position="168"/>
        <end position="191"/>
    </location>
</feature>
<evidence type="ECO:0000313" key="2">
    <source>
        <dbReference type="EMBL" id="KNC82306.1"/>
    </source>
</evidence>
<dbReference type="AlphaFoldDB" id="A0A0L0G0E0"/>
<feature type="compositionally biased region" description="Polar residues" evidence="1">
    <location>
        <begin position="148"/>
        <end position="158"/>
    </location>
</feature>
<reference evidence="2 3" key="1">
    <citation type="submission" date="2011-02" db="EMBL/GenBank/DDBJ databases">
        <title>The Genome Sequence of Sphaeroforma arctica JP610.</title>
        <authorList>
            <consortium name="The Broad Institute Genome Sequencing Platform"/>
            <person name="Russ C."/>
            <person name="Cuomo C."/>
            <person name="Young S.K."/>
            <person name="Zeng Q."/>
            <person name="Gargeya S."/>
            <person name="Alvarado L."/>
            <person name="Berlin A."/>
            <person name="Chapman S.B."/>
            <person name="Chen Z."/>
            <person name="Freedman E."/>
            <person name="Gellesch M."/>
            <person name="Goldberg J."/>
            <person name="Griggs A."/>
            <person name="Gujja S."/>
            <person name="Heilman E."/>
            <person name="Heiman D."/>
            <person name="Howarth C."/>
            <person name="Mehta T."/>
            <person name="Neiman D."/>
            <person name="Pearson M."/>
            <person name="Roberts A."/>
            <person name="Saif S."/>
            <person name="Shea T."/>
            <person name="Shenoy N."/>
            <person name="Sisk P."/>
            <person name="Stolte C."/>
            <person name="Sykes S."/>
            <person name="White J."/>
            <person name="Yandava C."/>
            <person name="Burger G."/>
            <person name="Gray M.W."/>
            <person name="Holland P.W.H."/>
            <person name="King N."/>
            <person name="Lang F.B.F."/>
            <person name="Roger A.J."/>
            <person name="Ruiz-Trillo I."/>
            <person name="Haas B."/>
            <person name="Nusbaum C."/>
            <person name="Birren B."/>
        </authorList>
    </citation>
    <scope>NUCLEOTIDE SEQUENCE [LARGE SCALE GENOMIC DNA]</scope>
    <source>
        <strain evidence="2 3">JP610</strain>
    </source>
</reference>
<feature type="compositionally biased region" description="Low complexity" evidence="1">
    <location>
        <begin position="136"/>
        <end position="147"/>
    </location>
</feature>
<protein>
    <submittedName>
        <fullName evidence="2">Uncharacterized protein</fullName>
    </submittedName>
</protein>
<evidence type="ECO:0000256" key="1">
    <source>
        <dbReference type="SAM" id="MobiDB-lite"/>
    </source>
</evidence>
<dbReference type="RefSeq" id="XP_014156208.1">
    <property type="nucleotide sequence ID" value="XM_014300733.1"/>
</dbReference>
<accession>A0A0L0G0E0</accession>